<protein>
    <submittedName>
        <fullName evidence="2">Nucleoside-diphosphate-sugar epimerase</fullName>
    </submittedName>
</protein>
<evidence type="ECO:0000313" key="2">
    <source>
        <dbReference type="EMBL" id="TWG18841.1"/>
    </source>
</evidence>
<gene>
    <name evidence="2" type="ORF">FHU34_114215</name>
</gene>
<dbReference type="SUPFAM" id="SSF51735">
    <property type="entry name" value="NAD(P)-binding Rossmann-fold domains"/>
    <property type="match status" value="1"/>
</dbReference>
<dbReference type="PANTHER" id="PTHR43245">
    <property type="entry name" value="BIFUNCTIONAL POLYMYXIN RESISTANCE PROTEIN ARNA"/>
    <property type="match status" value="1"/>
</dbReference>
<evidence type="ECO:0000313" key="3">
    <source>
        <dbReference type="Proteomes" id="UP000317685"/>
    </source>
</evidence>
<dbReference type="Proteomes" id="UP000317685">
    <property type="component" value="Unassembled WGS sequence"/>
</dbReference>
<sequence>MEIAERRRLPSDRAMWQDVTRALSEALGRHEVPCVRGRGRAFVAPISGDCLGGAHAGGDGVRVIVLGGTWFVGRAIVAALRAAGHTPLVVHRGRAEPADLADVEHLHAERQSWPAHRDTLAAFEPGAAIDVSAENGAGARAALDALPSGIRLIALSSVDVYRAYEGMLARQLTDAVPLTEASALRTVRHVEGPHWENLELEERYLAAGAMVLRLGAVYGEHDYQRRFEPVLRRIRGGRTVLPVGAGNFLFSRVYVGDVARAVLAAVTSDHRRHGCFNIVETQTAPMGLFYAQIIAAAGADLELVRVSDEVLPADLRASAAVGQHLLASGQKARDVLGWRDSDPQEALRRSVQWHRANPPKDWDADFSGDDVALRTL</sequence>
<dbReference type="AlphaFoldDB" id="A0A561W4P4"/>
<keyword evidence="3" id="KW-1185">Reference proteome</keyword>
<evidence type="ECO:0000259" key="1">
    <source>
        <dbReference type="Pfam" id="PF01370"/>
    </source>
</evidence>
<feature type="domain" description="NAD-dependent epimerase/dehydratase" evidence="1">
    <location>
        <begin position="63"/>
        <end position="269"/>
    </location>
</feature>
<dbReference type="Gene3D" id="3.40.50.720">
    <property type="entry name" value="NAD(P)-binding Rossmann-like Domain"/>
    <property type="match status" value="1"/>
</dbReference>
<dbReference type="InterPro" id="IPR050177">
    <property type="entry name" value="Lipid_A_modif_metabolic_enz"/>
</dbReference>
<dbReference type="PANTHER" id="PTHR43245:SF13">
    <property type="entry name" value="UDP-D-APIOSE_UDP-D-XYLOSE SYNTHASE 2"/>
    <property type="match status" value="1"/>
</dbReference>
<proteinExistence type="predicted"/>
<name>A0A561W4P4_9ACTN</name>
<dbReference type="Pfam" id="PF01370">
    <property type="entry name" value="Epimerase"/>
    <property type="match status" value="1"/>
</dbReference>
<reference evidence="2 3" key="1">
    <citation type="submission" date="2019-06" db="EMBL/GenBank/DDBJ databases">
        <title>Sequencing the genomes of 1000 actinobacteria strains.</title>
        <authorList>
            <person name="Klenk H.-P."/>
        </authorList>
    </citation>
    <scope>NUCLEOTIDE SEQUENCE [LARGE SCALE GENOMIC DNA]</scope>
    <source>
        <strain evidence="2 3">DSM 45885</strain>
    </source>
</reference>
<dbReference type="InterPro" id="IPR001509">
    <property type="entry name" value="Epimerase_deHydtase"/>
</dbReference>
<organism evidence="2 3">
    <name type="scientific">Micromonospora taraxaci</name>
    <dbReference type="NCBI Taxonomy" id="1316803"/>
    <lineage>
        <taxon>Bacteria</taxon>
        <taxon>Bacillati</taxon>
        <taxon>Actinomycetota</taxon>
        <taxon>Actinomycetes</taxon>
        <taxon>Micromonosporales</taxon>
        <taxon>Micromonosporaceae</taxon>
        <taxon>Micromonospora</taxon>
    </lineage>
</organism>
<dbReference type="EMBL" id="VIWZ01000001">
    <property type="protein sequence ID" value="TWG18841.1"/>
    <property type="molecule type" value="Genomic_DNA"/>
</dbReference>
<accession>A0A561W4P4</accession>
<dbReference type="OrthoDB" id="7941246at2"/>
<comment type="caution">
    <text evidence="2">The sequence shown here is derived from an EMBL/GenBank/DDBJ whole genome shotgun (WGS) entry which is preliminary data.</text>
</comment>
<dbReference type="InterPro" id="IPR036291">
    <property type="entry name" value="NAD(P)-bd_dom_sf"/>
</dbReference>